<protein>
    <submittedName>
        <fullName evidence="1">Uncharacterized protein</fullName>
    </submittedName>
</protein>
<evidence type="ECO:0000313" key="1">
    <source>
        <dbReference type="EMBL" id="AFZ05525.1"/>
    </source>
</evidence>
<accession>K9VE78</accession>
<proteinExistence type="predicted"/>
<dbReference type="OrthoDB" id="573315at2"/>
<dbReference type="RefSeq" id="WP_015174853.1">
    <property type="nucleotide sequence ID" value="NC_019729.1"/>
</dbReference>
<name>K9VE78_9CYAN</name>
<dbReference type="eggNOG" id="ENOG503321C">
    <property type="taxonomic scope" value="Bacteria"/>
</dbReference>
<sequence>MAKLPDDILNTIFTLQRRLVEILNETTATEYILMQQFGETEATLPELESLDNVKERLRNPYNRLYRLLQQVAESQPAATADTLNFLYRTIEQTEAAVEASEATIREIKMDWNLP</sequence>
<dbReference type="HOGENOM" id="CLU_145926_0_0_3"/>
<evidence type="ECO:0000313" key="2">
    <source>
        <dbReference type="Proteomes" id="UP000010478"/>
    </source>
</evidence>
<dbReference type="KEGG" id="oni:Osc7112_0959"/>
<keyword evidence="2" id="KW-1185">Reference proteome</keyword>
<dbReference type="EMBL" id="CP003614">
    <property type="protein sequence ID" value="AFZ05525.1"/>
    <property type="molecule type" value="Genomic_DNA"/>
</dbReference>
<dbReference type="STRING" id="179408.Osc7112_0959"/>
<gene>
    <name evidence="1" type="ORF">Osc7112_0959</name>
</gene>
<dbReference type="AlphaFoldDB" id="K9VE78"/>
<dbReference type="Proteomes" id="UP000010478">
    <property type="component" value="Chromosome"/>
</dbReference>
<reference evidence="1 2" key="1">
    <citation type="submission" date="2012-05" db="EMBL/GenBank/DDBJ databases">
        <title>Finished chromosome of genome of Oscillatoria sp. PCC 7112.</title>
        <authorList>
            <consortium name="US DOE Joint Genome Institute"/>
            <person name="Gugger M."/>
            <person name="Coursin T."/>
            <person name="Rippka R."/>
            <person name="Tandeau De Marsac N."/>
            <person name="Huntemann M."/>
            <person name="Wei C.-L."/>
            <person name="Han J."/>
            <person name="Detter J.C."/>
            <person name="Han C."/>
            <person name="Tapia R."/>
            <person name="Davenport K."/>
            <person name="Daligault H."/>
            <person name="Erkkila T."/>
            <person name="Gu W."/>
            <person name="Munk A.C.C."/>
            <person name="Teshima H."/>
            <person name="Xu Y."/>
            <person name="Chain P."/>
            <person name="Chen A."/>
            <person name="Krypides N."/>
            <person name="Mavromatis K."/>
            <person name="Markowitz V."/>
            <person name="Szeto E."/>
            <person name="Ivanova N."/>
            <person name="Mikhailova N."/>
            <person name="Ovchinnikova G."/>
            <person name="Pagani I."/>
            <person name="Pati A."/>
            <person name="Goodwin L."/>
            <person name="Peters L."/>
            <person name="Pitluck S."/>
            <person name="Woyke T."/>
            <person name="Kerfeld C."/>
        </authorList>
    </citation>
    <scope>NUCLEOTIDE SEQUENCE [LARGE SCALE GENOMIC DNA]</scope>
    <source>
        <strain evidence="1 2">PCC 7112</strain>
    </source>
</reference>
<organism evidence="1 2">
    <name type="scientific">Phormidium nigroviride PCC 7112</name>
    <dbReference type="NCBI Taxonomy" id="179408"/>
    <lineage>
        <taxon>Bacteria</taxon>
        <taxon>Bacillati</taxon>
        <taxon>Cyanobacteriota</taxon>
        <taxon>Cyanophyceae</taxon>
        <taxon>Oscillatoriophycideae</taxon>
        <taxon>Oscillatoriales</taxon>
        <taxon>Oscillatoriaceae</taxon>
        <taxon>Phormidium</taxon>
    </lineage>
</organism>